<keyword evidence="2" id="KW-0812">Transmembrane</keyword>
<protein>
    <recommendedName>
        <fullName evidence="3">DUF6535 domain-containing protein</fullName>
    </recommendedName>
</protein>
<feature type="transmembrane region" description="Helical" evidence="2">
    <location>
        <begin position="133"/>
        <end position="152"/>
    </location>
</feature>
<evidence type="ECO:0000256" key="2">
    <source>
        <dbReference type="SAM" id="Phobius"/>
    </source>
</evidence>
<feature type="domain" description="DUF6535" evidence="3">
    <location>
        <begin position="32"/>
        <end position="209"/>
    </location>
</feature>
<dbReference type="AlphaFoldDB" id="A0A4S4K5B7"/>
<accession>A0A4S4K5B7</accession>
<feature type="transmembrane region" description="Helical" evidence="2">
    <location>
        <begin position="56"/>
        <end position="73"/>
    </location>
</feature>
<evidence type="ECO:0000259" key="3">
    <source>
        <dbReference type="Pfam" id="PF20153"/>
    </source>
</evidence>
<feature type="compositionally biased region" description="Basic and acidic residues" evidence="1">
    <location>
        <begin position="700"/>
        <end position="715"/>
    </location>
</feature>
<dbReference type="Pfam" id="PF20153">
    <property type="entry name" value="DUF6535"/>
    <property type="match status" value="1"/>
</dbReference>
<feature type="transmembrane region" description="Helical" evidence="2">
    <location>
        <begin position="186"/>
        <end position="212"/>
    </location>
</feature>
<reference evidence="4 5" key="1">
    <citation type="submission" date="2019-02" db="EMBL/GenBank/DDBJ databases">
        <title>Genome sequencing of the rare red list fungi Phlebia centrifuga.</title>
        <authorList>
            <person name="Buettner E."/>
            <person name="Kellner H."/>
        </authorList>
    </citation>
    <scope>NUCLEOTIDE SEQUENCE [LARGE SCALE GENOMIC DNA]</scope>
    <source>
        <strain evidence="4 5">DSM 108282</strain>
    </source>
</reference>
<evidence type="ECO:0000256" key="1">
    <source>
        <dbReference type="SAM" id="MobiDB-lite"/>
    </source>
</evidence>
<dbReference type="EMBL" id="SGPJ01000857">
    <property type="protein sequence ID" value="THG92936.1"/>
    <property type="molecule type" value="Genomic_DNA"/>
</dbReference>
<organism evidence="4 5">
    <name type="scientific">Hermanssonia centrifuga</name>
    <dbReference type="NCBI Taxonomy" id="98765"/>
    <lineage>
        <taxon>Eukaryota</taxon>
        <taxon>Fungi</taxon>
        <taxon>Dikarya</taxon>
        <taxon>Basidiomycota</taxon>
        <taxon>Agaricomycotina</taxon>
        <taxon>Agaricomycetes</taxon>
        <taxon>Polyporales</taxon>
        <taxon>Meruliaceae</taxon>
        <taxon>Hermanssonia</taxon>
    </lineage>
</organism>
<name>A0A4S4K5B7_9APHY</name>
<keyword evidence="5" id="KW-1185">Reference proteome</keyword>
<evidence type="ECO:0000313" key="4">
    <source>
        <dbReference type="EMBL" id="THG92936.1"/>
    </source>
</evidence>
<gene>
    <name evidence="4" type="ORF">EW026_g8147</name>
</gene>
<proteinExistence type="predicted"/>
<keyword evidence="2" id="KW-0472">Membrane</keyword>
<dbReference type="Proteomes" id="UP000309038">
    <property type="component" value="Unassembled WGS sequence"/>
</dbReference>
<keyword evidence="2" id="KW-1133">Transmembrane helix</keyword>
<evidence type="ECO:0000313" key="5">
    <source>
        <dbReference type="Proteomes" id="UP000309038"/>
    </source>
</evidence>
<dbReference type="InterPro" id="IPR045338">
    <property type="entry name" value="DUF6535"/>
</dbReference>
<sequence length="1252" mass="142729">MDEQPTSEGNIRYVVSERSGGGYVVSEMSTGWTEMTRTVKEVDEGKVKDCKEDIDTLLVFAGLFSAVMTAFLIESYQLLLPSDTTTIIALLTQMTLQSQSYIIGSGFVNATISIPANPTTTFEPTLSAIRINALWFTSLIFSLITASFGILVKQWLREYLGVDYTSPRARLRARQFRYPGLAKWKVFEIAALLPLLLQLSLGLFFVGLWWGFLLVTVTIAPVLSPRCPYKTTLLKVPLKFLRRLLRRSSLFRTLYWKLRNTTTREESPIDPTTAAEEQLALKKEKERLLLLEEDEAVTNESSDLEMLVAVDTILLDDDLLRTTIWDSLRQTQPDPADVVKFVLQVIDNRLQQKIDSSSLGDLRQLTKTAWNAVVDIIADTLIRNFAIGPSTSAPKWMEDALMILLSLSDFALTKNGNRALLQWMSVEAYEDASRIIASHALDYNSFVYAFRRLCTLYALFPSQDLRKIILYIACDYLASGYPDMPFSDVVLTWPELPTDMIHAVVPMALDIVREASISASREWAEITLDAWRTVMLVPVPPNARKDFGALLEVLARERWLFVAMGCIVNLDVDHAVEPAAVHNFVQAYTDIGFEGRREILSQQIVILDRYVAGILNDTDKWNPMSPVRLCRLYLRTLDATQKTSTSESDVELRSNWRELWKRMASAIGYLKSMEHYDVPEHRQLAEECLTWLQDLEDETPPSRHGGDAFGRREEDPNADYRDWLQDFRAEESMFPDDLIRALSSFVPHEVTLTFNRVRRIHDPETRMQAFASGMPEASQSSNYAQVSEFIGQPTTSSNHSVTLEVIPRWKILIEMHSTSPSDIIKFIRDTIATCLTEDNICSSSWSILDLRHLTRRSWQDIIDIIADTVIGGFDPGLELSSWTEDALVILLSFSDFSLTTLGNRALSLWMSPEARMHTIRIIASHTPDYESFTHVLRRLRTVFTSYIPDNVVLCLTDVVRSQTASEDPTIELWDIIRKRRELHEDTTHVVLLILSDILNNRLLNPQGQAFTLDGVNALRNLLSSPVPVCARQDVSTTLSKLLQQGKTTYFSTSCITALYLEDRAFEESAFHNVQFAYIDSDLSQRRTILQNQRNVLEAYINGVFDNPAFRPMSPVRLCVLYLRIIDVERTNDALGVKLQTEWQEIWNGTAKAISHLRSKEYDVEEHRRLAEESLVWLDELDDGHPPKLDAIGDEVGMESKIDYVKWLKDFKIGESMFPDDLFDALSKFVLDDTAMKSKRVRRSRELRTLRGR</sequence>
<comment type="caution">
    <text evidence="4">The sequence shown here is derived from an EMBL/GenBank/DDBJ whole genome shotgun (WGS) entry which is preliminary data.</text>
</comment>
<feature type="region of interest" description="Disordered" evidence="1">
    <location>
        <begin position="696"/>
        <end position="715"/>
    </location>
</feature>